<dbReference type="AlphaFoldDB" id="D7A910"/>
<dbReference type="STRING" id="639283.Snov_1405"/>
<dbReference type="OrthoDB" id="8454432at2"/>
<keyword evidence="3" id="KW-1185">Reference proteome</keyword>
<evidence type="ECO:0000313" key="2">
    <source>
        <dbReference type="EMBL" id="ADH88715.1"/>
    </source>
</evidence>
<feature type="signal peptide" evidence="1">
    <location>
        <begin position="1"/>
        <end position="22"/>
    </location>
</feature>
<dbReference type="eggNOG" id="ENOG50315AW">
    <property type="taxonomic scope" value="Bacteria"/>
</dbReference>
<evidence type="ECO:0000256" key="1">
    <source>
        <dbReference type="SAM" id="SignalP"/>
    </source>
</evidence>
<dbReference type="Proteomes" id="UP000006633">
    <property type="component" value="Chromosome"/>
</dbReference>
<keyword evidence="1" id="KW-0732">Signal</keyword>
<protein>
    <recommendedName>
        <fullName evidence="4">DUF4148 domain-containing protein</fullName>
    </recommendedName>
</protein>
<dbReference type="HOGENOM" id="CLU_197617_0_0_5"/>
<gene>
    <name evidence="2" type="ordered locus">Snov_1405</name>
</gene>
<accession>D7A910</accession>
<dbReference type="RefSeq" id="WP_013166220.1">
    <property type="nucleotide sequence ID" value="NC_014217.1"/>
</dbReference>
<dbReference type="KEGG" id="sno:Snov_1405"/>
<evidence type="ECO:0000313" key="3">
    <source>
        <dbReference type="Proteomes" id="UP000006633"/>
    </source>
</evidence>
<name>D7A910_ANCN5</name>
<organism evidence="2 3">
    <name type="scientific">Ancylobacter novellus (strain ATCC 8093 / DSM 506 / JCM 20403 / CCM 1077 / IAM 12100 / NBRC 12443 / NCIMB 10456)</name>
    <name type="common">Starkeya novella</name>
    <dbReference type="NCBI Taxonomy" id="639283"/>
    <lineage>
        <taxon>Bacteria</taxon>
        <taxon>Pseudomonadati</taxon>
        <taxon>Pseudomonadota</taxon>
        <taxon>Alphaproteobacteria</taxon>
        <taxon>Hyphomicrobiales</taxon>
        <taxon>Xanthobacteraceae</taxon>
        <taxon>Ancylobacter</taxon>
    </lineage>
</organism>
<sequence>MNKLILAAAAVATLGLTAAAHAESRDPAERAAYNETVRTSAQLAVPGAGLVEGRNAAVVSQPTAGVEPYIQQQIEQNARSAR</sequence>
<reference evidence="2 3" key="1">
    <citation type="journal article" date="2012" name="Stand. Genomic Sci.">
        <title>Complete genome sequence of the facultatively chemolithoautotrophic and methylotrophic alpha Proteobacterium Starkeya novella type strain (ATCC 8093(T)).</title>
        <authorList>
            <person name="Kappler U."/>
            <person name="Davenport K."/>
            <person name="Beatson S."/>
            <person name="Lucas S."/>
            <person name="Lapidus A."/>
            <person name="Copeland A."/>
            <person name="Berry K.W."/>
            <person name="Glavina Del Rio T."/>
            <person name="Hammon N."/>
            <person name="Dalin E."/>
            <person name="Tice H."/>
            <person name="Pitluck S."/>
            <person name="Richardson P."/>
            <person name="Bruce D."/>
            <person name="Goodwin L.A."/>
            <person name="Han C."/>
            <person name="Tapia R."/>
            <person name="Detter J.C."/>
            <person name="Chang Y.J."/>
            <person name="Jeffries C.D."/>
            <person name="Land M."/>
            <person name="Hauser L."/>
            <person name="Kyrpides N.C."/>
            <person name="Goker M."/>
            <person name="Ivanova N."/>
            <person name="Klenk H.P."/>
            <person name="Woyke T."/>
        </authorList>
    </citation>
    <scope>NUCLEOTIDE SEQUENCE [LARGE SCALE GENOMIC DNA]</scope>
    <source>
        <strain evidence="3">ATCC 8093 / DSM 506 / JCM 20403 / CCM 1077 / IAM 12100 / NBRC 12443 / NCIMB 10456</strain>
    </source>
</reference>
<feature type="chain" id="PRO_5003092644" description="DUF4148 domain-containing protein" evidence="1">
    <location>
        <begin position="23"/>
        <end position="82"/>
    </location>
</feature>
<dbReference type="EMBL" id="CP002026">
    <property type="protein sequence ID" value="ADH88715.1"/>
    <property type="molecule type" value="Genomic_DNA"/>
</dbReference>
<proteinExistence type="predicted"/>
<evidence type="ECO:0008006" key="4">
    <source>
        <dbReference type="Google" id="ProtNLM"/>
    </source>
</evidence>